<evidence type="ECO:0000313" key="2">
    <source>
        <dbReference type="Proteomes" id="UP000199623"/>
    </source>
</evidence>
<dbReference type="OrthoDB" id="4307815at2"/>
<dbReference type="SUPFAM" id="SSF52540">
    <property type="entry name" value="P-loop containing nucleoside triphosphate hydrolases"/>
    <property type="match status" value="1"/>
</dbReference>
<dbReference type="RefSeq" id="WP_143036147.1">
    <property type="nucleotide sequence ID" value="NZ_FNCC01000019.1"/>
</dbReference>
<protein>
    <recommendedName>
        <fullName evidence="3">NB-ARC domain-containing protein</fullName>
    </recommendedName>
</protein>
<dbReference type="Gene3D" id="3.40.50.300">
    <property type="entry name" value="P-loop containing nucleotide triphosphate hydrolases"/>
    <property type="match status" value="1"/>
</dbReference>
<dbReference type="EMBL" id="FNCC01000019">
    <property type="protein sequence ID" value="SDH30943.1"/>
    <property type="molecule type" value="Genomic_DNA"/>
</dbReference>
<reference evidence="2" key="1">
    <citation type="submission" date="2016-10" db="EMBL/GenBank/DDBJ databases">
        <authorList>
            <person name="Varghese N."/>
            <person name="Submissions S."/>
        </authorList>
    </citation>
    <scope>NUCLEOTIDE SEQUENCE [LARGE SCALE GENOMIC DNA]</scope>
    <source>
        <strain evidence="2">CGMCC 4.3506</strain>
    </source>
</reference>
<gene>
    <name evidence="1" type="ORF">SAMN05216553_1196</name>
</gene>
<dbReference type="STRING" id="200378.SAMN05216553_1196"/>
<dbReference type="AlphaFoldDB" id="A0A1G8BD38"/>
<dbReference type="Gene3D" id="2.120.10.70">
    <property type="entry name" value="Fucose-specific lectin"/>
    <property type="match status" value="1"/>
</dbReference>
<evidence type="ECO:0008006" key="3">
    <source>
        <dbReference type="Google" id="ProtNLM"/>
    </source>
</evidence>
<keyword evidence="2" id="KW-1185">Reference proteome</keyword>
<dbReference type="Proteomes" id="UP000199623">
    <property type="component" value="Unassembled WGS sequence"/>
</dbReference>
<proteinExistence type="predicted"/>
<organism evidence="1 2">
    <name type="scientific">Lentzea fradiae</name>
    <dbReference type="NCBI Taxonomy" id="200378"/>
    <lineage>
        <taxon>Bacteria</taxon>
        <taxon>Bacillati</taxon>
        <taxon>Actinomycetota</taxon>
        <taxon>Actinomycetes</taxon>
        <taxon>Pseudonocardiales</taxon>
        <taxon>Pseudonocardiaceae</taxon>
        <taxon>Lentzea</taxon>
    </lineage>
</organism>
<name>A0A1G8BD38_9PSEU</name>
<dbReference type="InterPro" id="IPR027417">
    <property type="entry name" value="P-loop_NTPase"/>
</dbReference>
<sequence>MTGDLPASDTANSNTGPVYGAIVQAGSVHGIVVVNGSRSREFVSVDFSGVPDLIGREGDLAALSDVFTGRPSKPIVRVLTGESGVGKSALAAAYGCAHQDRYGSMLWIGGREPDEQCRNLLNVLAPGESAVVNPVDVLHGVLATKNDRWLLVLDDVSPLDVRRLVPAAGPGDVIITSPTAVWRPHPVIEVKPLDLGASADLLLDVAEGLPEHAARAVAAVVCGSPRSLLRACEHLVTNRAVDWMSYLRLHVKGAADFPSVSGMARRSTIAAGAVRDGHPVLFAIDRHGRLVRRWDDSGWWPMDEPEPLHRVASSSLGPGHLEVFGVTGGQGLVHRWYEGEPGRWQPWRVMATPDQVSWIAGGSPRDGEQNLFAVTVEGGIFSRCFPDGELRQWSPWREIRVPEPISAVAWAGMNRTTGHQELFAATASGNLLHRWYRAGGVWSDWSSMDVPGHVRTLTAGSHQQSRQHVIVAVDSSAVLALYYGRHGWEPEWTALPGDEAVVALTCSSPASGRLELFGTSTSGTLLSRSYRHGDGWSAWEPFER</sequence>
<accession>A0A1G8BD38</accession>
<dbReference type="SUPFAM" id="SSF89372">
    <property type="entry name" value="Fucose-specific lectin"/>
    <property type="match status" value="2"/>
</dbReference>
<evidence type="ECO:0000313" key="1">
    <source>
        <dbReference type="EMBL" id="SDH30943.1"/>
    </source>
</evidence>